<dbReference type="Proteomes" id="UP000766486">
    <property type="component" value="Unassembled WGS sequence"/>
</dbReference>
<gene>
    <name evidence="1" type="ORF">CLO192961_LOCUS315785</name>
</gene>
<protein>
    <submittedName>
        <fullName evidence="1">Uncharacterized protein</fullName>
    </submittedName>
</protein>
<sequence length="230" mass="26084">MAGRMGALHVNPELDMLNVTSGLHVSPHFAQSLVDKDSKEDVPIHLAMDTRSGSLRDGSPGIVKIEERHFGRLARWVGYAAQDAQRLATSEELRPVELPLVDLDRLPFDPRPIQDDLEEAYVGRWDPGFRIKIWLERYKEFRIPDSVAESISHRFLLRVPAQATRNGMENGVTGDAFSSKEVHKQDSKRNCRYQTYDDLRERQDYLNAEDLEAARNAQGEGEALKNALGF</sequence>
<accession>A0ABY6UKZ4</accession>
<evidence type="ECO:0000313" key="1">
    <source>
        <dbReference type="EMBL" id="VUC31931.1"/>
    </source>
</evidence>
<proteinExistence type="predicted"/>
<evidence type="ECO:0000313" key="2">
    <source>
        <dbReference type="Proteomes" id="UP000766486"/>
    </source>
</evidence>
<name>A0ABY6UKZ4_BIOOC</name>
<comment type="caution">
    <text evidence="1">The sequence shown here is derived from an EMBL/GenBank/DDBJ whole genome shotgun (WGS) entry which is preliminary data.</text>
</comment>
<organism evidence="1 2">
    <name type="scientific">Bionectria ochroleuca</name>
    <name type="common">Gliocladium roseum</name>
    <dbReference type="NCBI Taxonomy" id="29856"/>
    <lineage>
        <taxon>Eukaryota</taxon>
        <taxon>Fungi</taxon>
        <taxon>Dikarya</taxon>
        <taxon>Ascomycota</taxon>
        <taxon>Pezizomycotina</taxon>
        <taxon>Sordariomycetes</taxon>
        <taxon>Hypocreomycetidae</taxon>
        <taxon>Hypocreales</taxon>
        <taxon>Bionectriaceae</taxon>
        <taxon>Clonostachys</taxon>
    </lineage>
</organism>
<dbReference type="EMBL" id="CABFNS010000837">
    <property type="protein sequence ID" value="VUC31931.1"/>
    <property type="molecule type" value="Genomic_DNA"/>
</dbReference>
<keyword evidence="2" id="KW-1185">Reference proteome</keyword>
<reference evidence="1 2" key="1">
    <citation type="submission" date="2019-06" db="EMBL/GenBank/DDBJ databases">
        <authorList>
            <person name="Broberg M."/>
        </authorList>
    </citation>
    <scope>NUCLEOTIDE SEQUENCE [LARGE SCALE GENOMIC DNA]</scope>
</reference>